<evidence type="ECO:0000259" key="1">
    <source>
        <dbReference type="PROSITE" id="PS50013"/>
    </source>
</evidence>
<gene>
    <name evidence="2" type="ORF">WMSIL1_LOCUS2815</name>
</gene>
<dbReference type="SUPFAM" id="SSF54160">
    <property type="entry name" value="Chromo domain-like"/>
    <property type="match status" value="1"/>
</dbReference>
<feature type="domain" description="Chromo" evidence="1">
    <location>
        <begin position="75"/>
        <end position="106"/>
    </location>
</feature>
<evidence type="ECO:0000313" key="3">
    <source>
        <dbReference type="Proteomes" id="UP000321570"/>
    </source>
</evidence>
<dbReference type="PROSITE" id="PS50013">
    <property type="entry name" value="CHROMO_2"/>
    <property type="match status" value="1"/>
</dbReference>
<dbReference type="Gene3D" id="2.40.50.40">
    <property type="match status" value="1"/>
</dbReference>
<dbReference type="CDD" id="cd00024">
    <property type="entry name" value="CD_CSD"/>
    <property type="match status" value="1"/>
</dbReference>
<dbReference type="InterPro" id="IPR000953">
    <property type="entry name" value="Chromo/chromo_shadow_dom"/>
</dbReference>
<organism evidence="2 3">
    <name type="scientific">Hymenolepis diminuta</name>
    <name type="common">Rat tapeworm</name>
    <dbReference type="NCBI Taxonomy" id="6216"/>
    <lineage>
        <taxon>Eukaryota</taxon>
        <taxon>Metazoa</taxon>
        <taxon>Spiralia</taxon>
        <taxon>Lophotrochozoa</taxon>
        <taxon>Platyhelminthes</taxon>
        <taxon>Cestoda</taxon>
        <taxon>Eucestoda</taxon>
        <taxon>Cyclophyllidea</taxon>
        <taxon>Hymenolepididae</taxon>
        <taxon>Hymenolepis</taxon>
    </lineage>
</organism>
<accession>A0A564Y421</accession>
<dbReference type="InterPro" id="IPR016197">
    <property type="entry name" value="Chromo-like_dom_sf"/>
</dbReference>
<name>A0A564Y421_HYMDI</name>
<dbReference type="AlphaFoldDB" id="A0A564Y421"/>
<sequence length="106" mass="12250">MEDEEFSFYQASVVDRDVLDVIKSVEAANGVTLSNESVFQMIERMISAIEIKVLKNMICDLEYKRILNFSPTENNEVEAVIGRNILKGITIYQIKWLGWPSLFNTW</sequence>
<evidence type="ECO:0000313" key="2">
    <source>
        <dbReference type="EMBL" id="VUZ42027.1"/>
    </source>
</evidence>
<dbReference type="EMBL" id="CABIJS010000077">
    <property type="protein sequence ID" value="VUZ42027.1"/>
    <property type="molecule type" value="Genomic_DNA"/>
</dbReference>
<feature type="non-terminal residue" evidence="2">
    <location>
        <position position="106"/>
    </location>
</feature>
<protein>
    <recommendedName>
        <fullName evidence="1">Chromo domain-containing protein</fullName>
    </recommendedName>
</protein>
<reference evidence="2 3" key="1">
    <citation type="submission" date="2019-07" db="EMBL/GenBank/DDBJ databases">
        <authorList>
            <person name="Jastrzebski P J."/>
            <person name="Paukszto L."/>
            <person name="Jastrzebski P J."/>
        </authorList>
    </citation>
    <scope>NUCLEOTIDE SEQUENCE [LARGE SCALE GENOMIC DNA]</scope>
    <source>
        <strain evidence="2 3">WMS-il1</strain>
    </source>
</reference>
<dbReference type="Proteomes" id="UP000321570">
    <property type="component" value="Unassembled WGS sequence"/>
</dbReference>
<keyword evidence="3" id="KW-1185">Reference proteome</keyword>
<proteinExistence type="predicted"/>